<organism evidence="1 2">
    <name type="scientific">Labrys miyagiensis</name>
    <dbReference type="NCBI Taxonomy" id="346912"/>
    <lineage>
        <taxon>Bacteria</taxon>
        <taxon>Pseudomonadati</taxon>
        <taxon>Pseudomonadota</taxon>
        <taxon>Alphaproteobacteria</taxon>
        <taxon>Hyphomicrobiales</taxon>
        <taxon>Xanthobacteraceae</taxon>
        <taxon>Labrys</taxon>
    </lineage>
</organism>
<evidence type="ECO:0000313" key="1">
    <source>
        <dbReference type="EMBL" id="GLS22067.1"/>
    </source>
</evidence>
<comment type="caution">
    <text evidence="1">The sequence shown here is derived from an EMBL/GenBank/DDBJ whole genome shotgun (WGS) entry which is preliminary data.</text>
</comment>
<dbReference type="Proteomes" id="UP001156882">
    <property type="component" value="Unassembled WGS sequence"/>
</dbReference>
<reference evidence="2" key="1">
    <citation type="journal article" date="2019" name="Int. J. Syst. Evol. Microbiol.">
        <title>The Global Catalogue of Microorganisms (GCM) 10K type strain sequencing project: providing services to taxonomists for standard genome sequencing and annotation.</title>
        <authorList>
            <consortium name="The Broad Institute Genomics Platform"/>
            <consortium name="The Broad Institute Genome Sequencing Center for Infectious Disease"/>
            <person name="Wu L."/>
            <person name="Ma J."/>
        </authorList>
    </citation>
    <scope>NUCLEOTIDE SEQUENCE [LARGE SCALE GENOMIC DNA]</scope>
    <source>
        <strain evidence="2">NBRC 101365</strain>
    </source>
</reference>
<gene>
    <name evidence="1" type="ORF">GCM10007874_50840</name>
</gene>
<sequence>MPVETFWHEIYADHDDMQMTPDTILPILRPAKPFIECSRYQRKLEPRYIKQPKLVV</sequence>
<dbReference type="EMBL" id="BSPC01000057">
    <property type="protein sequence ID" value="GLS22067.1"/>
    <property type="molecule type" value="Genomic_DNA"/>
</dbReference>
<accession>A0ABQ6CNV9</accession>
<protein>
    <submittedName>
        <fullName evidence="1">Uncharacterized protein</fullName>
    </submittedName>
</protein>
<name>A0ABQ6CNV9_9HYPH</name>
<keyword evidence="2" id="KW-1185">Reference proteome</keyword>
<proteinExistence type="predicted"/>
<evidence type="ECO:0000313" key="2">
    <source>
        <dbReference type="Proteomes" id="UP001156882"/>
    </source>
</evidence>